<dbReference type="Proteomes" id="UP000242715">
    <property type="component" value="Unassembled WGS sequence"/>
</dbReference>
<keyword evidence="1" id="KW-0238">DNA-binding</keyword>
<evidence type="ECO:0000259" key="2">
    <source>
        <dbReference type="Pfam" id="PF14372"/>
    </source>
</evidence>
<keyword evidence="4" id="KW-1185">Reference proteome</keyword>
<dbReference type="AlphaFoldDB" id="A0A2Z6LKY0"/>
<dbReference type="SUPFAM" id="SSF53098">
    <property type="entry name" value="Ribonuclease H-like"/>
    <property type="match status" value="1"/>
</dbReference>
<sequence>MVVEMELPFRHVDHKAFRRCMNVFQPRWSPISRHTVARDVLSLWERERTKLKSFLSQHCQSVCLTTDGWTSCQNKSYMCVTAHFIDNNWTLHKKILSFVHVLGHSGEIMANTVAKCLDNWGLNNVLSVTVDNASSNDRGIDILKRRLRLRSNLVLNGDYFHARCCAHVLNLVVKDGLKEIDDSVTRIRDAVQYVTASPNRELAFLGCAKTVQIEYKGSVILDVETRWNSTHDMLKAALKLEKAFDEVDDTDSKYRRELEKRQGVPTFLDWEKAREISQFLEIFKASTLRISGSSYVTSNLYLREVFSIGCAIRELCESDDPNLFHTQHIALNMKEKYDKYWGGYNKFNMLLLISFVLDPRQKLVYANWFIERNFVKLEADALKEKLDLNLKAIFEEYNNSVCGGVGGSQGESEPTKSVGQIGNPNYYYDDMNL</sequence>
<dbReference type="InterPro" id="IPR052035">
    <property type="entry name" value="ZnF_BED_domain_contain"/>
</dbReference>
<reference evidence="4" key="1">
    <citation type="journal article" date="2017" name="Front. Plant Sci.">
        <title>Climate Clever Clovers: New Paradigm to Reduce the Environmental Footprint of Ruminants by Breeding Low Methanogenic Forages Utilizing Haplotype Variation.</title>
        <authorList>
            <person name="Kaur P."/>
            <person name="Appels R."/>
            <person name="Bayer P.E."/>
            <person name="Keeble-Gagnere G."/>
            <person name="Wang J."/>
            <person name="Hirakawa H."/>
            <person name="Shirasawa K."/>
            <person name="Vercoe P."/>
            <person name="Stefanova K."/>
            <person name="Durmic Z."/>
            <person name="Nichols P."/>
            <person name="Revell C."/>
            <person name="Isobe S.N."/>
            <person name="Edwards D."/>
            <person name="Erskine W."/>
        </authorList>
    </citation>
    <scope>NUCLEOTIDE SEQUENCE [LARGE SCALE GENOMIC DNA]</scope>
    <source>
        <strain evidence="4">cv. Daliak</strain>
    </source>
</reference>
<dbReference type="OrthoDB" id="1418757at2759"/>
<dbReference type="InterPro" id="IPR025525">
    <property type="entry name" value="hAT-like_transposase_RNase-H"/>
</dbReference>
<feature type="domain" description="hAT-like transposase RNase-H fold" evidence="2">
    <location>
        <begin position="291"/>
        <end position="397"/>
    </location>
</feature>
<proteinExistence type="predicted"/>
<dbReference type="InterPro" id="IPR012337">
    <property type="entry name" value="RNaseH-like_sf"/>
</dbReference>
<evidence type="ECO:0000313" key="4">
    <source>
        <dbReference type="Proteomes" id="UP000242715"/>
    </source>
</evidence>
<organism evidence="3 4">
    <name type="scientific">Trifolium subterraneum</name>
    <name type="common">Subterranean clover</name>
    <dbReference type="NCBI Taxonomy" id="3900"/>
    <lineage>
        <taxon>Eukaryota</taxon>
        <taxon>Viridiplantae</taxon>
        <taxon>Streptophyta</taxon>
        <taxon>Embryophyta</taxon>
        <taxon>Tracheophyta</taxon>
        <taxon>Spermatophyta</taxon>
        <taxon>Magnoliopsida</taxon>
        <taxon>eudicotyledons</taxon>
        <taxon>Gunneridae</taxon>
        <taxon>Pentapetalae</taxon>
        <taxon>rosids</taxon>
        <taxon>fabids</taxon>
        <taxon>Fabales</taxon>
        <taxon>Fabaceae</taxon>
        <taxon>Papilionoideae</taxon>
        <taxon>50 kb inversion clade</taxon>
        <taxon>NPAAA clade</taxon>
        <taxon>Hologalegina</taxon>
        <taxon>IRL clade</taxon>
        <taxon>Trifolieae</taxon>
        <taxon>Trifolium</taxon>
    </lineage>
</organism>
<gene>
    <name evidence="3" type="ORF">TSUD_97490</name>
</gene>
<dbReference type="PANTHER" id="PTHR46481">
    <property type="entry name" value="ZINC FINGER BED DOMAIN-CONTAINING PROTEIN 4"/>
    <property type="match status" value="1"/>
</dbReference>
<evidence type="ECO:0000256" key="1">
    <source>
        <dbReference type="ARBA" id="ARBA00023125"/>
    </source>
</evidence>
<dbReference type="PANTHER" id="PTHR46481:SF8">
    <property type="entry name" value="ZINC FINGER BED DOMAIN-CONTAINING PROTEIN RICESLEEPER 1-LIKE"/>
    <property type="match status" value="1"/>
</dbReference>
<evidence type="ECO:0000313" key="3">
    <source>
        <dbReference type="EMBL" id="GAU12938.1"/>
    </source>
</evidence>
<accession>A0A2Z6LKY0</accession>
<protein>
    <recommendedName>
        <fullName evidence="2">hAT-like transposase RNase-H fold domain-containing protein</fullName>
    </recommendedName>
</protein>
<dbReference type="EMBL" id="DF973127">
    <property type="protein sequence ID" value="GAU12938.1"/>
    <property type="molecule type" value="Genomic_DNA"/>
</dbReference>
<dbReference type="GO" id="GO:0003677">
    <property type="term" value="F:DNA binding"/>
    <property type="evidence" value="ECO:0007669"/>
    <property type="project" value="UniProtKB-KW"/>
</dbReference>
<dbReference type="Pfam" id="PF14372">
    <property type="entry name" value="hAT-like_RNase-H"/>
    <property type="match status" value="1"/>
</dbReference>
<name>A0A2Z6LKY0_TRISU</name>